<keyword evidence="4 6" id="KW-1133">Transmembrane helix</keyword>
<feature type="domain" description="Type II secretion system protein GspF" evidence="7">
    <location>
        <begin position="132"/>
        <end position="258"/>
    </location>
</feature>
<proteinExistence type="predicted"/>
<dbReference type="PANTHER" id="PTHR35007">
    <property type="entry name" value="INTEGRAL MEMBRANE PROTEIN-RELATED"/>
    <property type="match status" value="1"/>
</dbReference>
<evidence type="ECO:0000256" key="1">
    <source>
        <dbReference type="ARBA" id="ARBA00004651"/>
    </source>
</evidence>
<evidence type="ECO:0000313" key="9">
    <source>
        <dbReference type="Proteomes" id="UP000783037"/>
    </source>
</evidence>
<feature type="transmembrane region" description="Helical" evidence="6">
    <location>
        <begin position="274"/>
        <end position="294"/>
    </location>
</feature>
<keyword evidence="5 6" id="KW-0472">Membrane</keyword>
<feature type="transmembrane region" description="Helical" evidence="6">
    <location>
        <begin position="71"/>
        <end position="91"/>
    </location>
</feature>
<evidence type="ECO:0000256" key="4">
    <source>
        <dbReference type="ARBA" id="ARBA00022989"/>
    </source>
</evidence>
<dbReference type="GO" id="GO:0005886">
    <property type="term" value="C:plasma membrane"/>
    <property type="evidence" value="ECO:0007669"/>
    <property type="project" value="UniProtKB-SubCell"/>
</dbReference>
<comment type="subcellular location">
    <subcellularLocation>
        <location evidence="1">Cell membrane</location>
        <topology evidence="1">Multi-pass membrane protein</topology>
    </subcellularLocation>
</comment>
<evidence type="ECO:0000256" key="5">
    <source>
        <dbReference type="ARBA" id="ARBA00023136"/>
    </source>
</evidence>
<comment type="caution">
    <text evidence="8">The sequence shown here is derived from an EMBL/GenBank/DDBJ whole genome shotgun (WGS) entry which is preliminary data.</text>
</comment>
<name>A0A8T3VB58_9EURY</name>
<organism evidence="8 9">
    <name type="scientific">Methanobrevibacter thaueri</name>
    <dbReference type="NCBI Taxonomy" id="190975"/>
    <lineage>
        <taxon>Archaea</taxon>
        <taxon>Methanobacteriati</taxon>
        <taxon>Methanobacteriota</taxon>
        <taxon>Methanomada group</taxon>
        <taxon>Methanobacteria</taxon>
        <taxon>Methanobacteriales</taxon>
        <taxon>Methanobacteriaceae</taxon>
        <taxon>Methanobrevibacter</taxon>
    </lineage>
</organism>
<dbReference type="EMBL" id="SUTK01000005">
    <property type="protein sequence ID" value="MBE6501187.1"/>
    <property type="molecule type" value="Genomic_DNA"/>
</dbReference>
<dbReference type="AlphaFoldDB" id="A0A8T3VB58"/>
<feature type="transmembrane region" description="Helical" evidence="6">
    <location>
        <begin position="6"/>
        <end position="26"/>
    </location>
</feature>
<dbReference type="InterPro" id="IPR018076">
    <property type="entry name" value="T2SS_GspF_dom"/>
</dbReference>
<evidence type="ECO:0000313" key="8">
    <source>
        <dbReference type="EMBL" id="MBE6501187.1"/>
    </source>
</evidence>
<dbReference type="Proteomes" id="UP000783037">
    <property type="component" value="Unassembled WGS sequence"/>
</dbReference>
<dbReference type="Gene3D" id="1.20.81.30">
    <property type="entry name" value="Type II secretion system (T2SS), domain F"/>
    <property type="match status" value="1"/>
</dbReference>
<dbReference type="PANTHER" id="PTHR35007:SF2">
    <property type="entry name" value="PILUS ASSEMBLE PROTEIN"/>
    <property type="match status" value="1"/>
</dbReference>
<dbReference type="Pfam" id="PF00482">
    <property type="entry name" value="T2SSF"/>
    <property type="match status" value="1"/>
</dbReference>
<keyword evidence="2" id="KW-1003">Cell membrane</keyword>
<keyword evidence="3 6" id="KW-0812">Transmembrane</keyword>
<feature type="transmembrane region" description="Helical" evidence="6">
    <location>
        <begin position="241"/>
        <end position="262"/>
    </location>
</feature>
<evidence type="ECO:0000256" key="6">
    <source>
        <dbReference type="SAM" id="Phobius"/>
    </source>
</evidence>
<gene>
    <name evidence="8" type="ORF">E7Z79_01945</name>
</gene>
<protein>
    <submittedName>
        <fullName evidence="8">Type II secretion system F family protein</fullName>
    </submittedName>
</protein>
<evidence type="ECO:0000256" key="3">
    <source>
        <dbReference type="ARBA" id="ARBA00022692"/>
    </source>
</evidence>
<accession>A0A8T3VB58</accession>
<evidence type="ECO:0000259" key="7">
    <source>
        <dbReference type="Pfam" id="PF00482"/>
    </source>
</evidence>
<evidence type="ECO:0000256" key="2">
    <source>
        <dbReference type="ARBA" id="ARBA00022475"/>
    </source>
</evidence>
<sequence>MMLNSFFIFIGGGVLSVVNFFASLSLKRENDGQDKRIDPSILEKLNFDISTKQGKYDTRFDRLRDELLEVLLKRHVIGLLLTGFAAVSFIAGAEPGGMYLIIVIMAYIFLLKYPHMKEQRGYSDLNQELPYALRHMSIELKAGRGLHDALITIRNANYGSLSREFNRVLEEIKFGRPTEDSLLEMSRRVKSEGLTRAIHQIVGTLRVGGNLAGSLEIIAKDISFDMQIKLKEFSQKLNSFILIYTFIAILAPVISLIMLMAGSTVMGDVISSELLFVIYVIFFPLVVMFMGLFIKKLEPKI</sequence>
<feature type="transmembrane region" description="Helical" evidence="6">
    <location>
        <begin position="97"/>
        <end position="113"/>
    </location>
</feature>
<reference evidence="8" key="1">
    <citation type="submission" date="2019-04" db="EMBL/GenBank/DDBJ databases">
        <title>Evolution of Biomass-Degrading Anaerobic Consortia Revealed by Metagenomics.</title>
        <authorList>
            <person name="Peng X."/>
        </authorList>
    </citation>
    <scope>NUCLEOTIDE SEQUENCE</scope>
    <source>
        <strain evidence="8">SIG18</strain>
    </source>
</reference>
<dbReference type="InterPro" id="IPR042094">
    <property type="entry name" value="T2SS_GspF_sf"/>
</dbReference>